<proteinExistence type="predicted"/>
<dbReference type="SUPFAM" id="SSF55144">
    <property type="entry name" value="LigT-like"/>
    <property type="match status" value="1"/>
</dbReference>
<keyword evidence="1" id="KW-0436">Ligase</keyword>
<dbReference type="Proteomes" id="UP001180489">
    <property type="component" value="Unassembled WGS sequence"/>
</dbReference>
<dbReference type="RefSeq" id="WP_240677974.1">
    <property type="nucleotide sequence ID" value="NZ_JAVRFF010000027.1"/>
</dbReference>
<protein>
    <submittedName>
        <fullName evidence="1">2'-5' RNA ligase family protein</fullName>
    </submittedName>
</protein>
<evidence type="ECO:0000313" key="2">
    <source>
        <dbReference type="Proteomes" id="UP001180489"/>
    </source>
</evidence>
<name>A0ABU2UP71_9ACTN</name>
<accession>A0ABU2UP71</accession>
<dbReference type="EMBL" id="JAVRFF010000027">
    <property type="protein sequence ID" value="MDT0475069.1"/>
    <property type="molecule type" value="Genomic_DNA"/>
</dbReference>
<organism evidence="1 2">
    <name type="scientific">Streptomyces hintoniae</name>
    <dbReference type="NCBI Taxonomy" id="3075521"/>
    <lineage>
        <taxon>Bacteria</taxon>
        <taxon>Bacillati</taxon>
        <taxon>Actinomycetota</taxon>
        <taxon>Actinomycetes</taxon>
        <taxon>Kitasatosporales</taxon>
        <taxon>Streptomycetaceae</taxon>
        <taxon>Streptomyces</taxon>
    </lineage>
</organism>
<dbReference type="Gene3D" id="3.90.1140.10">
    <property type="entry name" value="Cyclic phosphodiesterase"/>
    <property type="match status" value="1"/>
</dbReference>
<dbReference type="GO" id="GO:0016874">
    <property type="term" value="F:ligase activity"/>
    <property type="evidence" value="ECO:0007669"/>
    <property type="project" value="UniProtKB-KW"/>
</dbReference>
<dbReference type="Pfam" id="PF13563">
    <property type="entry name" value="2_5_RNA_ligase2"/>
    <property type="match status" value="1"/>
</dbReference>
<dbReference type="InterPro" id="IPR009097">
    <property type="entry name" value="Cyclic_Pdiesterase"/>
</dbReference>
<evidence type="ECO:0000313" key="1">
    <source>
        <dbReference type="EMBL" id="MDT0475069.1"/>
    </source>
</evidence>
<reference evidence="1" key="1">
    <citation type="submission" date="2024-05" db="EMBL/GenBank/DDBJ databases">
        <title>30 novel species of actinomycetes from the DSMZ collection.</title>
        <authorList>
            <person name="Nouioui I."/>
        </authorList>
    </citation>
    <scope>NUCLEOTIDE SEQUENCE</scope>
    <source>
        <strain evidence="1">DSM 41014</strain>
    </source>
</reference>
<keyword evidence="2" id="KW-1185">Reference proteome</keyword>
<sequence length="189" mass="20139">MTDTSNSRGFRPGLSGLVVPVPEADPVVGAVRDRLDRHARTGVPAHVTVLFPFLDASLLDDGTLAELARTFRGHPAFDARFERFGRFPGLLHLAPEPDAPFRALTAAVTARWPEVLPYGGKFGDSAPHLTLAQGQSDAVLDAAEAEVRDGLPVVTRVASVDLVVHDGTAWRHHTAFPLEGPTAGPSAAW</sequence>
<gene>
    <name evidence="1" type="ORF">RM863_23365</name>
</gene>
<comment type="caution">
    <text evidence="1">The sequence shown here is derived from an EMBL/GenBank/DDBJ whole genome shotgun (WGS) entry which is preliminary data.</text>
</comment>